<protein>
    <recommendedName>
        <fullName evidence="5">Methyltransferase</fullName>
    </recommendedName>
</protein>
<comment type="similarity">
    <text evidence="2">Belongs to the asaB hydroxylase/desaturase family.</text>
</comment>
<sequence length="306" mass="35179">MLLHIANAQPGVDDASAVRSTLAFLGRHEKWENEKPYRIRHVPADGFPQTNFIIERHEVNIYDMRAFIPSLSLERNGFEVHRIESKMEYEDFADPQMIMDVYNEEVRTCVKRVLNAKEVHCLDSELRKRHESFPISTGQSYSFGQPNMLTHIDVTLESTQEIIREIYGSAAEEILKGRILCVTVWKPLKGPVRDWPLALCDATTLDVTNDVVPSDVIYRKFVAENCLIHYNKAQKWYYLGDQDPSEVLIFKAVDSESDENARCAHGSFPLPLDSTRGEILPRESIDARVLVMYADMQYPEVEPWST</sequence>
<dbReference type="OrthoDB" id="412788at2759"/>
<dbReference type="InterPro" id="IPR044053">
    <property type="entry name" value="AsaB-like"/>
</dbReference>
<evidence type="ECO:0000256" key="1">
    <source>
        <dbReference type="ARBA" id="ARBA00023002"/>
    </source>
</evidence>
<dbReference type="AlphaFoldDB" id="A0A8E2E2J1"/>
<proteinExistence type="inferred from homology"/>
<reference evidence="3 4" key="1">
    <citation type="journal article" date="2016" name="Nat. Commun.">
        <title>Ectomycorrhizal ecology is imprinted in the genome of the dominant symbiotic fungus Cenococcum geophilum.</title>
        <authorList>
            <consortium name="DOE Joint Genome Institute"/>
            <person name="Peter M."/>
            <person name="Kohler A."/>
            <person name="Ohm R.A."/>
            <person name="Kuo A."/>
            <person name="Krutzmann J."/>
            <person name="Morin E."/>
            <person name="Arend M."/>
            <person name="Barry K.W."/>
            <person name="Binder M."/>
            <person name="Choi C."/>
            <person name="Clum A."/>
            <person name="Copeland A."/>
            <person name="Grisel N."/>
            <person name="Haridas S."/>
            <person name="Kipfer T."/>
            <person name="LaButti K."/>
            <person name="Lindquist E."/>
            <person name="Lipzen A."/>
            <person name="Maire R."/>
            <person name="Meier B."/>
            <person name="Mihaltcheva S."/>
            <person name="Molinier V."/>
            <person name="Murat C."/>
            <person name="Poggeler S."/>
            <person name="Quandt C.A."/>
            <person name="Sperisen C."/>
            <person name="Tritt A."/>
            <person name="Tisserant E."/>
            <person name="Crous P.W."/>
            <person name="Henrissat B."/>
            <person name="Nehls U."/>
            <person name="Egli S."/>
            <person name="Spatafora J.W."/>
            <person name="Grigoriev I.V."/>
            <person name="Martin F.M."/>
        </authorList>
    </citation>
    <scope>NUCLEOTIDE SEQUENCE [LARGE SCALE GENOMIC DNA]</scope>
    <source>
        <strain evidence="3 4">CBS 459.81</strain>
    </source>
</reference>
<dbReference type="Proteomes" id="UP000250266">
    <property type="component" value="Unassembled WGS sequence"/>
</dbReference>
<keyword evidence="1" id="KW-0560">Oxidoreductase</keyword>
<evidence type="ECO:0000313" key="4">
    <source>
        <dbReference type="Proteomes" id="UP000250266"/>
    </source>
</evidence>
<dbReference type="PANTHER" id="PTHR34598:SF3">
    <property type="entry name" value="OXIDOREDUCTASE AN1597"/>
    <property type="match status" value="1"/>
</dbReference>
<gene>
    <name evidence="3" type="ORF">K432DRAFT_419377</name>
</gene>
<dbReference type="PANTHER" id="PTHR34598">
    <property type="entry name" value="BLL6449 PROTEIN"/>
    <property type="match status" value="1"/>
</dbReference>
<organism evidence="3 4">
    <name type="scientific">Lepidopterella palustris CBS 459.81</name>
    <dbReference type="NCBI Taxonomy" id="1314670"/>
    <lineage>
        <taxon>Eukaryota</taxon>
        <taxon>Fungi</taxon>
        <taxon>Dikarya</taxon>
        <taxon>Ascomycota</taxon>
        <taxon>Pezizomycotina</taxon>
        <taxon>Dothideomycetes</taxon>
        <taxon>Pleosporomycetidae</taxon>
        <taxon>Mytilinidiales</taxon>
        <taxon>Argynnaceae</taxon>
        <taxon>Lepidopterella</taxon>
    </lineage>
</organism>
<dbReference type="GO" id="GO:0016491">
    <property type="term" value="F:oxidoreductase activity"/>
    <property type="evidence" value="ECO:0007669"/>
    <property type="project" value="UniProtKB-KW"/>
</dbReference>
<evidence type="ECO:0008006" key="5">
    <source>
        <dbReference type="Google" id="ProtNLM"/>
    </source>
</evidence>
<name>A0A8E2E2J1_9PEZI</name>
<dbReference type="NCBIfam" id="NF041278">
    <property type="entry name" value="CmcJ_NvfI_EfuI"/>
    <property type="match status" value="1"/>
</dbReference>
<keyword evidence="4" id="KW-1185">Reference proteome</keyword>
<evidence type="ECO:0000256" key="2">
    <source>
        <dbReference type="ARBA" id="ARBA00023604"/>
    </source>
</evidence>
<accession>A0A8E2E2J1</accession>
<evidence type="ECO:0000313" key="3">
    <source>
        <dbReference type="EMBL" id="OCK76176.1"/>
    </source>
</evidence>
<dbReference type="EMBL" id="KV745236">
    <property type="protein sequence ID" value="OCK76176.1"/>
    <property type="molecule type" value="Genomic_DNA"/>
</dbReference>